<reference evidence="3" key="1">
    <citation type="submission" date="2016-10" db="EMBL/GenBank/DDBJ databases">
        <authorList>
            <person name="Varghese N."/>
            <person name="Submissions S."/>
        </authorList>
    </citation>
    <scope>NUCLEOTIDE SEQUENCE [LARGE SCALE GENOMIC DNA]</scope>
    <source>
        <strain evidence="3">CGMCC 4.6609</strain>
    </source>
</reference>
<dbReference type="STRING" id="641025.SAMN05421507_101321"/>
<organism evidence="2 3">
    <name type="scientific">Lentzea jiangxiensis</name>
    <dbReference type="NCBI Taxonomy" id="641025"/>
    <lineage>
        <taxon>Bacteria</taxon>
        <taxon>Bacillati</taxon>
        <taxon>Actinomycetota</taxon>
        <taxon>Actinomycetes</taxon>
        <taxon>Pseudonocardiales</taxon>
        <taxon>Pseudonocardiaceae</taxon>
        <taxon>Lentzea</taxon>
    </lineage>
</organism>
<proteinExistence type="predicted"/>
<sequence>MRPLFVELDALFGDGKNSDVDTIEPDAEIQELDVEEAPEEDEGVGGIGWKALALFLCGGLVITALCVAFMVWVIEGLVL</sequence>
<keyword evidence="1" id="KW-1133">Transmembrane helix</keyword>
<dbReference type="EMBL" id="FNIX01000001">
    <property type="protein sequence ID" value="SDN80132.1"/>
    <property type="molecule type" value="Genomic_DNA"/>
</dbReference>
<accession>A0A1H0ECN9</accession>
<dbReference type="AlphaFoldDB" id="A0A1H0ECN9"/>
<evidence type="ECO:0000256" key="1">
    <source>
        <dbReference type="SAM" id="Phobius"/>
    </source>
</evidence>
<evidence type="ECO:0000313" key="2">
    <source>
        <dbReference type="EMBL" id="SDN80132.1"/>
    </source>
</evidence>
<keyword evidence="1" id="KW-0812">Transmembrane</keyword>
<feature type="transmembrane region" description="Helical" evidence="1">
    <location>
        <begin position="52"/>
        <end position="74"/>
    </location>
</feature>
<gene>
    <name evidence="2" type="ORF">SAMN05421507_101321</name>
</gene>
<keyword evidence="3" id="KW-1185">Reference proteome</keyword>
<protein>
    <submittedName>
        <fullName evidence="2">Uncharacterized protein</fullName>
    </submittedName>
</protein>
<dbReference type="Proteomes" id="UP000199691">
    <property type="component" value="Unassembled WGS sequence"/>
</dbReference>
<keyword evidence="1" id="KW-0472">Membrane</keyword>
<name>A0A1H0ECN9_9PSEU</name>
<evidence type="ECO:0000313" key="3">
    <source>
        <dbReference type="Proteomes" id="UP000199691"/>
    </source>
</evidence>